<dbReference type="InterPro" id="IPR017853">
    <property type="entry name" value="GH"/>
</dbReference>
<feature type="region of interest" description="Disordered" evidence="2">
    <location>
        <begin position="535"/>
        <end position="591"/>
    </location>
</feature>
<organism evidence="5">
    <name type="scientific">Caldilineaceae bacterium SB0661_bin_32</name>
    <dbReference type="NCBI Taxonomy" id="2605255"/>
    <lineage>
        <taxon>Bacteria</taxon>
        <taxon>Bacillati</taxon>
        <taxon>Chloroflexota</taxon>
        <taxon>Caldilineae</taxon>
        <taxon>Caldilineales</taxon>
        <taxon>Caldilineaceae</taxon>
    </lineage>
</organism>
<dbReference type="Pfam" id="PF01510">
    <property type="entry name" value="Amidase_2"/>
    <property type="match status" value="3"/>
</dbReference>
<gene>
    <name evidence="5" type="ORF">F4X14_12615</name>
</gene>
<feature type="domain" description="N-acetylmuramoyl-L-alanine amidase" evidence="3">
    <location>
        <begin position="1020"/>
        <end position="1156"/>
    </location>
</feature>
<dbReference type="InterPro" id="IPR015510">
    <property type="entry name" value="PGRP"/>
</dbReference>
<dbReference type="GO" id="GO:0009253">
    <property type="term" value="P:peptidoglycan catabolic process"/>
    <property type="evidence" value="ECO:0007669"/>
    <property type="project" value="InterPro"/>
</dbReference>
<dbReference type="Gene3D" id="3.40.80.10">
    <property type="entry name" value="Peptidoglycan recognition protein-like"/>
    <property type="match status" value="3"/>
</dbReference>
<dbReference type="InterPro" id="IPR002502">
    <property type="entry name" value="Amidase_domain"/>
</dbReference>
<evidence type="ECO:0000256" key="2">
    <source>
        <dbReference type="SAM" id="MobiDB-lite"/>
    </source>
</evidence>
<dbReference type="InterPro" id="IPR036505">
    <property type="entry name" value="Amidase/PGRP_sf"/>
</dbReference>
<name>A0A6B1D8D5_9CHLR</name>
<dbReference type="SMART" id="SM00644">
    <property type="entry name" value="Ami_2"/>
    <property type="match status" value="3"/>
</dbReference>
<dbReference type="PANTHER" id="PTHR11022">
    <property type="entry name" value="PEPTIDOGLYCAN RECOGNITION PROTEIN"/>
    <property type="match status" value="1"/>
</dbReference>
<dbReference type="SMART" id="SM00701">
    <property type="entry name" value="PGRP"/>
    <property type="match status" value="1"/>
</dbReference>
<dbReference type="Gene3D" id="2.60.40.10">
    <property type="entry name" value="Immunoglobulins"/>
    <property type="match status" value="1"/>
</dbReference>
<dbReference type="AlphaFoldDB" id="A0A6B1D8D5"/>
<dbReference type="PANTHER" id="PTHR11022:SF41">
    <property type="entry name" value="PEPTIDOGLYCAN-RECOGNITION PROTEIN LC-RELATED"/>
    <property type="match status" value="1"/>
</dbReference>
<feature type="region of interest" description="Disordered" evidence="2">
    <location>
        <begin position="359"/>
        <end position="389"/>
    </location>
</feature>
<dbReference type="InterPro" id="IPR006619">
    <property type="entry name" value="PGRP_domain_met/bac"/>
</dbReference>
<dbReference type="GO" id="GO:0008270">
    <property type="term" value="F:zinc ion binding"/>
    <property type="evidence" value="ECO:0007669"/>
    <property type="project" value="InterPro"/>
</dbReference>
<feature type="compositionally biased region" description="Basic and acidic residues" evidence="2">
    <location>
        <begin position="772"/>
        <end position="782"/>
    </location>
</feature>
<feature type="compositionally biased region" description="Basic and acidic residues" evidence="2">
    <location>
        <begin position="380"/>
        <end position="389"/>
    </location>
</feature>
<dbReference type="SUPFAM" id="SSF51445">
    <property type="entry name" value="(Trans)glycosidases"/>
    <property type="match status" value="1"/>
</dbReference>
<comment type="caution">
    <text evidence="5">The sequence shown here is derived from an EMBL/GenBank/DDBJ whole genome shotgun (WGS) entry which is preliminary data.</text>
</comment>
<feature type="domain" description="N-acetylmuramoyl-L-alanine amidase" evidence="3">
    <location>
        <begin position="597"/>
        <end position="723"/>
    </location>
</feature>
<dbReference type="EMBL" id="VXMH01000066">
    <property type="protein sequence ID" value="MYC95799.1"/>
    <property type="molecule type" value="Genomic_DNA"/>
</dbReference>
<evidence type="ECO:0008006" key="6">
    <source>
        <dbReference type="Google" id="ProtNLM"/>
    </source>
</evidence>
<accession>A0A6B1D8D5</accession>
<evidence type="ECO:0000313" key="5">
    <source>
        <dbReference type="EMBL" id="MYC95799.1"/>
    </source>
</evidence>
<dbReference type="InterPro" id="IPR013783">
    <property type="entry name" value="Ig-like_fold"/>
</dbReference>
<feature type="region of interest" description="Disordered" evidence="2">
    <location>
        <begin position="949"/>
        <end position="971"/>
    </location>
</feature>
<comment type="similarity">
    <text evidence="1">Belongs to the N-acetylmuramoyl-L-alanine amidase 2 family.</text>
</comment>
<evidence type="ECO:0000259" key="3">
    <source>
        <dbReference type="SMART" id="SM00644"/>
    </source>
</evidence>
<dbReference type="CDD" id="cd06583">
    <property type="entry name" value="PGRP"/>
    <property type="match status" value="3"/>
</dbReference>
<evidence type="ECO:0000256" key="1">
    <source>
        <dbReference type="ARBA" id="ARBA00007553"/>
    </source>
</evidence>
<feature type="domain" description="N-acetylmuramoyl-L-alanine amidase" evidence="3">
    <location>
        <begin position="795"/>
        <end position="921"/>
    </location>
</feature>
<reference evidence="5" key="1">
    <citation type="submission" date="2019-09" db="EMBL/GenBank/DDBJ databases">
        <title>Characterisation of the sponge microbiome using genome-centric metagenomics.</title>
        <authorList>
            <person name="Engelberts J.P."/>
            <person name="Robbins S.J."/>
            <person name="De Goeij J.M."/>
            <person name="Aranda M."/>
            <person name="Bell S.C."/>
            <person name="Webster N.S."/>
        </authorList>
    </citation>
    <scope>NUCLEOTIDE SEQUENCE</scope>
    <source>
        <strain evidence="5">SB0661_bin_32</strain>
    </source>
</reference>
<protein>
    <recommendedName>
        <fullName evidence="6">N-acetylmuramoyl-L-alanine amidase domain-containing protein</fullName>
    </recommendedName>
</protein>
<proteinExistence type="inferred from homology"/>
<evidence type="ECO:0000259" key="4">
    <source>
        <dbReference type="SMART" id="SM00701"/>
    </source>
</evidence>
<feature type="region of interest" description="Disordered" evidence="2">
    <location>
        <begin position="750"/>
        <end position="782"/>
    </location>
</feature>
<dbReference type="SUPFAM" id="SSF55846">
    <property type="entry name" value="N-acetylmuramoyl-L-alanine amidase-like"/>
    <property type="match status" value="3"/>
</dbReference>
<feature type="domain" description="Peptidoglycan recognition protein family" evidence="4">
    <location>
        <begin position="583"/>
        <end position="712"/>
    </location>
</feature>
<sequence length="1280" mass="141530">MSSDFIFGIHDFGGEEHMRAARKPGWIVFSEVVGHDPNDLTGKDYSSLSRHGLGVIVCLNNGYFPQGTLPPSSEYANFARRCANFVGASKGCSRWVIGNEMNYAIGRPRLASALDTRRHFGDAPAGDPTLRSLPGRFSALLSASDREAILDTVEGEELITPQLYANCYGMCRQAVHALEGHEEDQVLVGAVAPWNTQTVYPGNPSGDWIKYFQDILLQCGASGCDGITLHTFTHGANPTLILDNSKLPGFPQHHCHFQAYRDFMHAIPVNMRQLPVYITETDQAGPWENVNRGWIQAAYAEIDRWNRQNAQKIRALVLYRWPQLDRWHIKGKEGVIEDFRAALRHDYRWNVETELVQPERRVERQPDIQPEARPNLQPEKPVERGPTRVVEERQEVGVTEEMRMGRGMVYRVQWLKGKPPSPLYPGQVISFPVTVRNTGTIAWPAGGPQQVSLGYHFFQNRQELPYPDGSPVLTELPNDVAPGETVTIDAQMVIPDRPGNYTLVLDLISGGENWFQTMQSDILTRWLSVSKAPQTADAEKAVEPEAETVEQERVTADPAPQPETTPGLQVRAEARSSSAPHGPPIVDIASSLPRGKNPFALRTPDQIRRLVICHTAAPSGVPIQTVAQAHISQGYPGIAYHYFVLESGEILQVAEIEAVVNDEAEWSLTGVNICLEGNFDEAVPPPAQLTAAAQLCAWMLPRFQLTAESVVGMCELLDTSSPGNTFDYGPAWKRALNEKIIQFLTDSPLSPPAEGVGEETPGPPDDSPAVTEPERIPAPKPPIEDVVERLPRDPQRFVQREAVDIEFIVINHTAAPPITPLQTIAAAFHRRLPGILYQFFIASNGAIYQTQPLMEVVDGRVPYIARAINIGFAGEFSDDIPTPAQIKSGRQLIAWLMEEFPQLTLASIRGVNEFINHTSPGEQWLQGRRWKDILINAVRTGDDAIATVDATPGGEPGPGSKGLEPGSSQAANGRMELIGGEDEQSQGGVLGAQEQPIQRELVARPQIRDISHELPRHPTLQYRRRQLAAITNIAVHHTALPPRVGPEQIAQTHVDEDLDRGKSAWSGIGYHYFIPADGEILQTQPVELRTHHVDRHNSYAIGVAFAGSFMNGATPSPHQIHAGARLIAWLLQEFELQLTDVLGHNEFSYNATPCPGSEWLEGNRWRDTLMAEIERVQGGVPPYHYVLFPSEALMTETLEEASHYFDEFKPVAGTFLEDALQARYVTLVGAGTISTAEAERRLADAGVEIDHLEDSDAISAAQRLLQLAHDGRRFRSLLES</sequence>
<dbReference type="GO" id="GO:0008745">
    <property type="term" value="F:N-acetylmuramoyl-L-alanine amidase activity"/>
    <property type="evidence" value="ECO:0007669"/>
    <property type="project" value="InterPro"/>
</dbReference>